<evidence type="ECO:0000313" key="2">
    <source>
        <dbReference type="EMBL" id="CAE0110477.1"/>
    </source>
</evidence>
<feature type="transmembrane region" description="Helical" evidence="1">
    <location>
        <begin position="47"/>
        <end position="65"/>
    </location>
</feature>
<feature type="transmembrane region" description="Helical" evidence="1">
    <location>
        <begin position="77"/>
        <end position="94"/>
    </location>
</feature>
<gene>
    <name evidence="2" type="ORF">HERI1096_LOCUS11137</name>
</gene>
<sequence length="193" mass="21853">MYVYDNYSVSACFYLAAHGSYGIIWLLKHALIPDPKWDTKTTVVGQFLTFVLVLGPYWLAPYVLISGMAPAPSVGRCCAAMVCYVIGVVLMMLSDCYKLVTLRHKRGLVTDGPFALCRHPNYLGEMMVYGGFAAMVPHWIPWAVLAWVWLEGFLPNMLLKEASMSRYPNWDQYYRSTGMLLPWLPALLKAKQV</sequence>
<dbReference type="AlphaFoldDB" id="A0A7S3AQT7"/>
<organism evidence="2">
    <name type="scientific">Haptolina ericina</name>
    <dbReference type="NCBI Taxonomy" id="156174"/>
    <lineage>
        <taxon>Eukaryota</taxon>
        <taxon>Haptista</taxon>
        <taxon>Haptophyta</taxon>
        <taxon>Prymnesiophyceae</taxon>
        <taxon>Prymnesiales</taxon>
        <taxon>Prymnesiaceae</taxon>
        <taxon>Haptolina</taxon>
    </lineage>
</organism>
<dbReference type="PANTHER" id="PTHR32251">
    <property type="entry name" value="3-OXO-5-ALPHA-STEROID 4-DEHYDROGENASE"/>
    <property type="match status" value="1"/>
</dbReference>
<dbReference type="PROSITE" id="PS50244">
    <property type="entry name" value="S5A_REDUCTASE"/>
    <property type="match status" value="1"/>
</dbReference>
<dbReference type="Gene3D" id="1.20.120.1630">
    <property type="match status" value="1"/>
</dbReference>
<dbReference type="PANTHER" id="PTHR32251:SF33">
    <property type="entry name" value="STEROID 5-ALPHA REDUCTASE C-TERMINAL DOMAIN-CONTAINING PROTEIN"/>
    <property type="match status" value="1"/>
</dbReference>
<name>A0A7S3AQT7_9EUKA</name>
<feature type="transmembrane region" description="Helical" evidence="1">
    <location>
        <begin position="128"/>
        <end position="150"/>
    </location>
</feature>
<reference evidence="2" key="1">
    <citation type="submission" date="2021-01" db="EMBL/GenBank/DDBJ databases">
        <authorList>
            <person name="Corre E."/>
            <person name="Pelletier E."/>
            <person name="Niang G."/>
            <person name="Scheremetjew M."/>
            <person name="Finn R."/>
            <person name="Kale V."/>
            <person name="Holt S."/>
            <person name="Cochrane G."/>
            <person name="Meng A."/>
            <person name="Brown T."/>
            <person name="Cohen L."/>
        </authorList>
    </citation>
    <scope>NUCLEOTIDE SEQUENCE</scope>
    <source>
        <strain evidence="2">CCMP281</strain>
    </source>
</reference>
<dbReference type="InterPro" id="IPR010721">
    <property type="entry name" value="UstE-like"/>
</dbReference>
<evidence type="ECO:0000256" key="1">
    <source>
        <dbReference type="SAM" id="Phobius"/>
    </source>
</evidence>
<dbReference type="EMBL" id="HBHX01019981">
    <property type="protein sequence ID" value="CAE0110477.1"/>
    <property type="molecule type" value="Transcribed_RNA"/>
</dbReference>
<keyword evidence="1" id="KW-0812">Transmembrane</keyword>
<evidence type="ECO:0008006" key="3">
    <source>
        <dbReference type="Google" id="ProtNLM"/>
    </source>
</evidence>
<keyword evidence="1" id="KW-1133">Transmembrane helix</keyword>
<dbReference type="Pfam" id="PF06966">
    <property type="entry name" value="DUF1295"/>
    <property type="match status" value="1"/>
</dbReference>
<dbReference type="GO" id="GO:0016020">
    <property type="term" value="C:membrane"/>
    <property type="evidence" value="ECO:0007669"/>
    <property type="project" value="TreeGrafter"/>
</dbReference>
<feature type="transmembrane region" description="Helical" evidence="1">
    <location>
        <begin position="7"/>
        <end position="27"/>
    </location>
</feature>
<proteinExistence type="predicted"/>
<protein>
    <recommendedName>
        <fullName evidence="3">Steroid 5-alpha reductase C-terminal domain-containing protein</fullName>
    </recommendedName>
</protein>
<keyword evidence="1" id="KW-0472">Membrane</keyword>
<accession>A0A7S3AQT7</accession>